<feature type="transmembrane region" description="Helical" evidence="6">
    <location>
        <begin position="90"/>
        <end position="114"/>
    </location>
</feature>
<organism evidence="7 8">
    <name type="scientific">Acidithrix ferrooxidans</name>
    <dbReference type="NCBI Taxonomy" id="1280514"/>
    <lineage>
        <taxon>Bacteria</taxon>
        <taxon>Bacillati</taxon>
        <taxon>Actinomycetota</taxon>
        <taxon>Acidimicrobiia</taxon>
        <taxon>Acidimicrobiales</taxon>
        <taxon>Acidimicrobiaceae</taxon>
        <taxon>Acidithrix</taxon>
    </lineage>
</organism>
<protein>
    <submittedName>
        <fullName evidence="7">Cytochrome c oxidase caa3 assembly factor</fullName>
    </submittedName>
</protein>
<name>A0A0D8HKG3_9ACTN</name>
<keyword evidence="5 6" id="KW-0472">Membrane</keyword>
<dbReference type="Proteomes" id="UP000032360">
    <property type="component" value="Unassembled WGS sequence"/>
</dbReference>
<dbReference type="OrthoDB" id="9808789at2"/>
<dbReference type="AlphaFoldDB" id="A0A0D8HKG3"/>
<proteinExistence type="predicted"/>
<evidence type="ECO:0000256" key="6">
    <source>
        <dbReference type="SAM" id="Phobius"/>
    </source>
</evidence>
<sequence>MIKHNPLTFTFHLFVFALTLFLAIFYPVSLTVATWKRQKRASTNKIPRGSNLTLIALTHTSRRKVLSFYSGIALGFIALSWPIGDLARHYSLFVYLVSNSILLLAALPLVLLGLPKWFYAEITRSRQLDRLASIATNPIISTIAFSSVVIASMVPSVVSWETSSALYWNLFHMAECVGAAMMWFTALNLLPGLRGLGSIARVAFLFVQSLLPTFPAIVLIFARHSMYNPYSHEAKKIGISPLADQQLAGGTVKIISIIVFWSIAAIILARAAKDEESGSSGPSFTWDDVEREFQRTAPIDQ</sequence>
<dbReference type="InterPro" id="IPR019108">
    <property type="entry name" value="Caa3_assmbl_CtaG-rel"/>
</dbReference>
<evidence type="ECO:0000313" key="8">
    <source>
        <dbReference type="Proteomes" id="UP000032360"/>
    </source>
</evidence>
<keyword evidence="2" id="KW-1003">Cell membrane</keyword>
<comment type="caution">
    <text evidence="7">The sequence shown here is derived from an EMBL/GenBank/DDBJ whole genome shotgun (WGS) entry which is preliminary data.</text>
</comment>
<evidence type="ECO:0000256" key="5">
    <source>
        <dbReference type="ARBA" id="ARBA00023136"/>
    </source>
</evidence>
<evidence type="ECO:0000256" key="4">
    <source>
        <dbReference type="ARBA" id="ARBA00022989"/>
    </source>
</evidence>
<dbReference type="RefSeq" id="WP_052604549.1">
    <property type="nucleotide sequence ID" value="NZ_JXYS01000018.1"/>
</dbReference>
<feature type="transmembrane region" description="Helical" evidence="6">
    <location>
        <begin position="65"/>
        <end position="84"/>
    </location>
</feature>
<keyword evidence="4 6" id="KW-1133">Transmembrane helix</keyword>
<dbReference type="STRING" id="1280514.AXFE_07910"/>
<dbReference type="Pfam" id="PF09678">
    <property type="entry name" value="Caa3_CtaG"/>
    <property type="match status" value="1"/>
</dbReference>
<accession>A0A0D8HKG3</accession>
<feature type="transmembrane region" description="Helical" evidence="6">
    <location>
        <begin position="134"/>
        <end position="154"/>
    </location>
</feature>
<feature type="transmembrane region" description="Helical" evidence="6">
    <location>
        <begin position="250"/>
        <end position="269"/>
    </location>
</feature>
<feature type="transmembrane region" description="Helical" evidence="6">
    <location>
        <begin position="12"/>
        <end position="35"/>
    </location>
</feature>
<comment type="subcellular location">
    <subcellularLocation>
        <location evidence="1">Cell membrane</location>
        <topology evidence="1">Multi-pass membrane protein</topology>
    </subcellularLocation>
</comment>
<gene>
    <name evidence="7" type="ORF">AXFE_07910</name>
</gene>
<evidence type="ECO:0000256" key="1">
    <source>
        <dbReference type="ARBA" id="ARBA00004651"/>
    </source>
</evidence>
<keyword evidence="3 6" id="KW-0812">Transmembrane</keyword>
<dbReference type="GO" id="GO:0005886">
    <property type="term" value="C:plasma membrane"/>
    <property type="evidence" value="ECO:0007669"/>
    <property type="project" value="UniProtKB-SubCell"/>
</dbReference>
<feature type="transmembrane region" description="Helical" evidence="6">
    <location>
        <begin position="202"/>
        <end position="222"/>
    </location>
</feature>
<feature type="transmembrane region" description="Helical" evidence="6">
    <location>
        <begin position="166"/>
        <end position="190"/>
    </location>
</feature>
<keyword evidence="8" id="KW-1185">Reference proteome</keyword>
<dbReference type="EMBL" id="JXYS01000018">
    <property type="protein sequence ID" value="KJF18403.1"/>
    <property type="molecule type" value="Genomic_DNA"/>
</dbReference>
<evidence type="ECO:0000256" key="3">
    <source>
        <dbReference type="ARBA" id="ARBA00022692"/>
    </source>
</evidence>
<evidence type="ECO:0000256" key="2">
    <source>
        <dbReference type="ARBA" id="ARBA00022475"/>
    </source>
</evidence>
<reference evidence="7 8" key="1">
    <citation type="submission" date="2015-01" db="EMBL/GenBank/DDBJ databases">
        <title>Draft genome of the acidophilic iron oxidizer Acidithrix ferrooxidans strain Py-F3.</title>
        <authorList>
            <person name="Poehlein A."/>
            <person name="Eisen S."/>
            <person name="Schloemann M."/>
            <person name="Johnson B.D."/>
            <person name="Daniel R."/>
            <person name="Muehling M."/>
        </authorList>
    </citation>
    <scope>NUCLEOTIDE SEQUENCE [LARGE SCALE GENOMIC DNA]</scope>
    <source>
        <strain evidence="7 8">Py-F3</strain>
    </source>
</reference>
<evidence type="ECO:0000313" key="7">
    <source>
        <dbReference type="EMBL" id="KJF18403.1"/>
    </source>
</evidence>